<feature type="non-terminal residue" evidence="1">
    <location>
        <position position="1"/>
    </location>
</feature>
<evidence type="ECO:0000313" key="2">
    <source>
        <dbReference type="Proteomes" id="UP000478052"/>
    </source>
</evidence>
<comment type="caution">
    <text evidence="1">The sequence shown here is derived from an EMBL/GenBank/DDBJ whole genome shotgun (WGS) entry which is preliminary data.</text>
</comment>
<reference evidence="1 2" key="1">
    <citation type="submission" date="2019-08" db="EMBL/GenBank/DDBJ databases">
        <title>Whole genome of Aphis craccivora.</title>
        <authorList>
            <person name="Voronova N.V."/>
            <person name="Shulinski R.S."/>
            <person name="Bandarenka Y.V."/>
            <person name="Zhorov D.G."/>
            <person name="Warner D."/>
        </authorList>
    </citation>
    <scope>NUCLEOTIDE SEQUENCE [LARGE SCALE GENOMIC DNA]</scope>
    <source>
        <strain evidence="1">180601</strain>
        <tissue evidence="1">Whole Body</tissue>
    </source>
</reference>
<sequence>LKYDIWYTLLYSVVHTFNFGLHTLCRGSLKNRVCEDILTYTGQAAQLYYNLCNATLANKTPEEARILRQTLKDQQFI</sequence>
<name>A0A6G0VIQ3_APHCR</name>
<dbReference type="AlphaFoldDB" id="A0A6G0VIQ3"/>
<organism evidence="1 2">
    <name type="scientific">Aphis craccivora</name>
    <name type="common">Cowpea aphid</name>
    <dbReference type="NCBI Taxonomy" id="307492"/>
    <lineage>
        <taxon>Eukaryota</taxon>
        <taxon>Metazoa</taxon>
        <taxon>Ecdysozoa</taxon>
        <taxon>Arthropoda</taxon>
        <taxon>Hexapoda</taxon>
        <taxon>Insecta</taxon>
        <taxon>Pterygota</taxon>
        <taxon>Neoptera</taxon>
        <taxon>Paraneoptera</taxon>
        <taxon>Hemiptera</taxon>
        <taxon>Sternorrhyncha</taxon>
        <taxon>Aphidomorpha</taxon>
        <taxon>Aphidoidea</taxon>
        <taxon>Aphididae</taxon>
        <taxon>Aphidini</taxon>
        <taxon>Aphis</taxon>
        <taxon>Aphis</taxon>
    </lineage>
</organism>
<proteinExistence type="predicted"/>
<dbReference type="Proteomes" id="UP000478052">
    <property type="component" value="Unassembled WGS sequence"/>
</dbReference>
<keyword evidence="2" id="KW-1185">Reference proteome</keyword>
<protein>
    <submittedName>
        <fullName evidence="1">Uncharacterized protein</fullName>
    </submittedName>
</protein>
<evidence type="ECO:0000313" key="1">
    <source>
        <dbReference type="EMBL" id="KAF0688768.1"/>
    </source>
</evidence>
<gene>
    <name evidence="1" type="ORF">FWK35_00037751</name>
</gene>
<dbReference type="EMBL" id="VUJU01016536">
    <property type="protein sequence ID" value="KAF0688768.1"/>
    <property type="molecule type" value="Genomic_DNA"/>
</dbReference>
<accession>A0A6G0VIQ3</accession>